<evidence type="ECO:0000313" key="1">
    <source>
        <dbReference type="EMBL" id="SJL12700.1"/>
    </source>
</evidence>
<organism evidence="1 2">
    <name type="scientific">Armillaria ostoyae</name>
    <name type="common">Armillaria root rot fungus</name>
    <dbReference type="NCBI Taxonomy" id="47428"/>
    <lineage>
        <taxon>Eukaryota</taxon>
        <taxon>Fungi</taxon>
        <taxon>Dikarya</taxon>
        <taxon>Basidiomycota</taxon>
        <taxon>Agaricomycotina</taxon>
        <taxon>Agaricomycetes</taxon>
        <taxon>Agaricomycetidae</taxon>
        <taxon>Agaricales</taxon>
        <taxon>Marasmiineae</taxon>
        <taxon>Physalacriaceae</taxon>
        <taxon>Armillaria</taxon>
    </lineage>
</organism>
<evidence type="ECO:0000313" key="2">
    <source>
        <dbReference type="Proteomes" id="UP000219338"/>
    </source>
</evidence>
<dbReference type="Proteomes" id="UP000219338">
    <property type="component" value="Unassembled WGS sequence"/>
</dbReference>
<reference evidence="2" key="1">
    <citation type="journal article" date="2017" name="Nat. Ecol. Evol.">
        <title>Genome expansion and lineage-specific genetic innovations in the forest pathogenic fungi Armillaria.</title>
        <authorList>
            <person name="Sipos G."/>
            <person name="Prasanna A.N."/>
            <person name="Walter M.C."/>
            <person name="O'Connor E."/>
            <person name="Balint B."/>
            <person name="Krizsan K."/>
            <person name="Kiss B."/>
            <person name="Hess J."/>
            <person name="Varga T."/>
            <person name="Slot J."/>
            <person name="Riley R."/>
            <person name="Boka B."/>
            <person name="Rigling D."/>
            <person name="Barry K."/>
            <person name="Lee J."/>
            <person name="Mihaltcheva S."/>
            <person name="LaButti K."/>
            <person name="Lipzen A."/>
            <person name="Waldron R."/>
            <person name="Moloney N.M."/>
            <person name="Sperisen C."/>
            <person name="Kredics L."/>
            <person name="Vagvoelgyi C."/>
            <person name="Patrignani A."/>
            <person name="Fitzpatrick D."/>
            <person name="Nagy I."/>
            <person name="Doyle S."/>
            <person name="Anderson J.B."/>
            <person name="Grigoriev I.V."/>
            <person name="Gueldener U."/>
            <person name="Muensterkoetter M."/>
            <person name="Nagy L.G."/>
        </authorList>
    </citation>
    <scope>NUCLEOTIDE SEQUENCE [LARGE SCALE GENOMIC DNA]</scope>
    <source>
        <strain evidence="2">C18/9</strain>
    </source>
</reference>
<proteinExistence type="predicted"/>
<sequence length="141" mass="15610">MSQLPPSCDNFYYSEPRQMSEDQYPISLDRQGFLQFEGRNTIKFGKNAVVSGHAEGRLTLTDSEKCRQLLLPSNAASRFGDFSARRTILATYEANLCAAIDSSANSIHLSALRIDRIRALVSRIVPFKPPLKPPPSPPPAC</sequence>
<keyword evidence="2" id="KW-1185">Reference proteome</keyword>
<dbReference type="EMBL" id="FUEG01000017">
    <property type="protein sequence ID" value="SJL12700.1"/>
    <property type="molecule type" value="Genomic_DNA"/>
</dbReference>
<protein>
    <submittedName>
        <fullName evidence="1">Uncharacterized protein</fullName>
    </submittedName>
</protein>
<accession>A0A284RVC2</accession>
<gene>
    <name evidence="1" type="ORF">ARMOST_16131</name>
</gene>
<name>A0A284RVC2_ARMOS</name>
<dbReference type="AlphaFoldDB" id="A0A284RVC2"/>